<proteinExistence type="predicted"/>
<gene>
    <name evidence="1" type="ORF">L195_g003889</name>
</gene>
<protein>
    <submittedName>
        <fullName evidence="1">Uncharacterized protein</fullName>
    </submittedName>
</protein>
<reference evidence="1 2" key="1">
    <citation type="journal article" date="2014" name="Am. J. Bot.">
        <title>Genome assembly and annotation for red clover (Trifolium pratense; Fabaceae).</title>
        <authorList>
            <person name="Istvanek J."/>
            <person name="Jaros M."/>
            <person name="Krenek A."/>
            <person name="Repkova J."/>
        </authorList>
    </citation>
    <scope>NUCLEOTIDE SEQUENCE [LARGE SCALE GENOMIC DNA]</scope>
    <source>
        <strain evidence="2">cv. Tatra</strain>
        <tissue evidence="1">Young leaves</tissue>
    </source>
</reference>
<name>A0A2K3NWK1_TRIPR</name>
<accession>A0A2K3NWK1</accession>
<dbReference type="AlphaFoldDB" id="A0A2K3NWK1"/>
<organism evidence="1 2">
    <name type="scientific">Trifolium pratense</name>
    <name type="common">Red clover</name>
    <dbReference type="NCBI Taxonomy" id="57577"/>
    <lineage>
        <taxon>Eukaryota</taxon>
        <taxon>Viridiplantae</taxon>
        <taxon>Streptophyta</taxon>
        <taxon>Embryophyta</taxon>
        <taxon>Tracheophyta</taxon>
        <taxon>Spermatophyta</taxon>
        <taxon>Magnoliopsida</taxon>
        <taxon>eudicotyledons</taxon>
        <taxon>Gunneridae</taxon>
        <taxon>Pentapetalae</taxon>
        <taxon>rosids</taxon>
        <taxon>fabids</taxon>
        <taxon>Fabales</taxon>
        <taxon>Fabaceae</taxon>
        <taxon>Papilionoideae</taxon>
        <taxon>50 kb inversion clade</taxon>
        <taxon>NPAAA clade</taxon>
        <taxon>Hologalegina</taxon>
        <taxon>IRL clade</taxon>
        <taxon>Trifolieae</taxon>
        <taxon>Trifolium</taxon>
    </lineage>
</organism>
<dbReference type="Proteomes" id="UP000236291">
    <property type="component" value="Unassembled WGS sequence"/>
</dbReference>
<feature type="non-terminal residue" evidence="1">
    <location>
        <position position="1"/>
    </location>
</feature>
<evidence type="ECO:0000313" key="2">
    <source>
        <dbReference type="Proteomes" id="UP000236291"/>
    </source>
</evidence>
<sequence length="64" mass="7075">GRSHESSSIDIVCLLLSYALLTQPKSSGTLSALPFLVKESLGRKRLHQQFGVDFNKIFTLAINQ</sequence>
<reference evidence="1 2" key="2">
    <citation type="journal article" date="2017" name="Front. Plant Sci.">
        <title>Gene Classification and Mining of Molecular Markers Useful in Red Clover (Trifolium pratense) Breeding.</title>
        <authorList>
            <person name="Istvanek J."/>
            <person name="Dluhosova J."/>
            <person name="Dluhos P."/>
            <person name="Patkova L."/>
            <person name="Nedelnik J."/>
            <person name="Repkova J."/>
        </authorList>
    </citation>
    <scope>NUCLEOTIDE SEQUENCE [LARGE SCALE GENOMIC DNA]</scope>
    <source>
        <strain evidence="2">cv. Tatra</strain>
        <tissue evidence="1">Young leaves</tissue>
    </source>
</reference>
<comment type="caution">
    <text evidence="1">The sequence shown here is derived from an EMBL/GenBank/DDBJ whole genome shotgun (WGS) entry which is preliminary data.</text>
</comment>
<dbReference type="EMBL" id="ASHM01001861">
    <property type="protein sequence ID" value="PNY07393.1"/>
    <property type="molecule type" value="Genomic_DNA"/>
</dbReference>
<evidence type="ECO:0000313" key="1">
    <source>
        <dbReference type="EMBL" id="PNY07393.1"/>
    </source>
</evidence>